<evidence type="ECO:0000313" key="2">
    <source>
        <dbReference type="EMBL" id="ACV38691.1"/>
    </source>
</evidence>
<evidence type="ECO:0000313" key="3">
    <source>
        <dbReference type="Proteomes" id="UP000001910"/>
    </source>
</evidence>
<name>C7N960_LEPBD</name>
<dbReference type="Pfam" id="PF01025">
    <property type="entry name" value="GrpE"/>
    <property type="match status" value="1"/>
</dbReference>
<dbReference type="KEGG" id="lba:Lebu_0783"/>
<dbReference type="Proteomes" id="UP000001910">
    <property type="component" value="Chromosome"/>
</dbReference>
<keyword evidence="1" id="KW-0175">Coiled coil</keyword>
<sequence>MKLEEKQLPEMTVPDLEIQNFNKEIETQTNSENELPLSENLNLEIKSEKDQTEKLKLSEQIEDLNKKMDEMKELFSKKILSIDFEKETADRLHKELQEYKNDIYFKFIKPLIMHFIDMRESMRKNVQDFNNKTDEDKLKLLNSYIEEIQIILENNDIEIYETDKDIDKNVDMKKQKIIKKIETPYEELHGRIFHISSNGYMYKGRVISPEKVEVNIYKKTTEELKGE</sequence>
<evidence type="ECO:0008006" key="4">
    <source>
        <dbReference type="Google" id="ProtNLM"/>
    </source>
</evidence>
<dbReference type="eggNOG" id="COG0576">
    <property type="taxonomic scope" value="Bacteria"/>
</dbReference>
<accession>C7N960</accession>
<protein>
    <recommendedName>
        <fullName evidence="4">Nucleotide exchange factor GrpE</fullName>
    </recommendedName>
</protein>
<organism evidence="2 3">
    <name type="scientific">Leptotrichia buccalis (strain ATCC 14201 / DSM 1135 / JCM 12969 / NCTC 10249 / C-1013-b)</name>
    <dbReference type="NCBI Taxonomy" id="523794"/>
    <lineage>
        <taxon>Bacteria</taxon>
        <taxon>Fusobacteriati</taxon>
        <taxon>Fusobacteriota</taxon>
        <taxon>Fusobacteriia</taxon>
        <taxon>Fusobacteriales</taxon>
        <taxon>Leptotrichiaceae</taxon>
        <taxon>Leptotrichia</taxon>
    </lineage>
</organism>
<dbReference type="GO" id="GO:0051087">
    <property type="term" value="F:protein-folding chaperone binding"/>
    <property type="evidence" value="ECO:0007669"/>
    <property type="project" value="InterPro"/>
</dbReference>
<evidence type="ECO:0000256" key="1">
    <source>
        <dbReference type="SAM" id="Coils"/>
    </source>
</evidence>
<dbReference type="EMBL" id="CP001685">
    <property type="protein sequence ID" value="ACV38691.1"/>
    <property type="molecule type" value="Genomic_DNA"/>
</dbReference>
<gene>
    <name evidence="2" type="ordered locus">Lebu_0783</name>
</gene>
<dbReference type="GO" id="GO:0000774">
    <property type="term" value="F:adenyl-nucleotide exchange factor activity"/>
    <property type="evidence" value="ECO:0007669"/>
    <property type="project" value="InterPro"/>
</dbReference>
<dbReference type="AlphaFoldDB" id="C7N960"/>
<dbReference type="GO" id="GO:0042803">
    <property type="term" value="F:protein homodimerization activity"/>
    <property type="evidence" value="ECO:0007669"/>
    <property type="project" value="InterPro"/>
</dbReference>
<dbReference type="OrthoDB" id="82416at2"/>
<dbReference type="GO" id="GO:0006457">
    <property type="term" value="P:protein folding"/>
    <property type="evidence" value="ECO:0007669"/>
    <property type="project" value="InterPro"/>
</dbReference>
<dbReference type="STRING" id="523794.Lebu_0783"/>
<dbReference type="HOGENOM" id="CLU_106256_0_0_0"/>
<feature type="coiled-coil region" evidence="1">
    <location>
        <begin position="47"/>
        <end position="102"/>
    </location>
</feature>
<reference evidence="2 3" key="1">
    <citation type="journal article" date="2009" name="Stand. Genomic Sci.">
        <title>Complete genome sequence of Leptotrichia buccalis type strain (C-1013-b).</title>
        <authorList>
            <person name="Ivanova N."/>
            <person name="Gronow S."/>
            <person name="Lapidus A."/>
            <person name="Copeland A."/>
            <person name="Glavina Del Rio T."/>
            <person name="Nolan M."/>
            <person name="Lucas S."/>
            <person name="Chen F."/>
            <person name="Tice H."/>
            <person name="Cheng J.F."/>
            <person name="Saunders E."/>
            <person name="Bruce D."/>
            <person name="Goodwin L."/>
            <person name="Brettin T."/>
            <person name="Detter J.C."/>
            <person name="Han C."/>
            <person name="Pitluck S."/>
            <person name="Mikhailova N."/>
            <person name="Pati A."/>
            <person name="Mavrommatis K."/>
            <person name="Chen A."/>
            <person name="Palaniappan K."/>
            <person name="Land M."/>
            <person name="Hauser L."/>
            <person name="Chang Y.J."/>
            <person name="Jeffries C.D."/>
            <person name="Chain P."/>
            <person name="Rohde C."/>
            <person name="Goker M."/>
            <person name="Bristow J."/>
            <person name="Eisen J.A."/>
            <person name="Markowitz V."/>
            <person name="Hugenholtz P."/>
            <person name="Kyrpides N.C."/>
            <person name="Klenk H.P."/>
        </authorList>
    </citation>
    <scope>NUCLEOTIDE SEQUENCE [LARGE SCALE GENOMIC DNA]</scope>
    <source>
        <strain evidence="3">ATCC 14201 / DSM 1135 / JCM 12969 / NCTC 10249 / C-1013-b</strain>
    </source>
</reference>
<dbReference type="RefSeq" id="WP_015769039.1">
    <property type="nucleotide sequence ID" value="NC_013192.1"/>
</dbReference>
<proteinExistence type="predicted"/>
<dbReference type="InterPro" id="IPR000740">
    <property type="entry name" value="GrpE"/>
</dbReference>
<keyword evidence="3" id="KW-1185">Reference proteome</keyword>